<evidence type="ECO:0000256" key="3">
    <source>
        <dbReference type="ARBA" id="ARBA00023136"/>
    </source>
</evidence>
<evidence type="ECO:0000259" key="6">
    <source>
        <dbReference type="SMART" id="SM00244"/>
    </source>
</evidence>
<feature type="coiled-coil region" evidence="4">
    <location>
        <begin position="269"/>
        <end position="321"/>
    </location>
</feature>
<proteinExistence type="inferred from homology"/>
<feature type="domain" description="Band 7" evidence="6">
    <location>
        <begin position="26"/>
        <end position="193"/>
    </location>
</feature>
<dbReference type="GO" id="GO:0002020">
    <property type="term" value="F:protease binding"/>
    <property type="evidence" value="ECO:0007669"/>
    <property type="project" value="TreeGrafter"/>
</dbReference>
<accession>A0A2Y9B870</accession>
<comment type="similarity">
    <text evidence="2">Belongs to the band 7/mec-2 family. Flotillin subfamily.</text>
</comment>
<sequence>MFYIGDFIGIIIAVIVVALLLIFIVCGYVKAPPDTAFIISGFKKDPKILIGRAGIRIPFLQRLDKLSLKQVTIDIKTEGYIPTLDFINIQVDAVAKVRVSTEPEMIKLAMTNFLNKKSEEIIMDLQDSLQGNMREIIGTMDLKTICNNRDEFGNQVQGKAMVDMRKLGIEIISCNIQNVEDESGLINDMGMDNTAKIKKDAAIAKAESERDIAMAKADADKMANERQIASQTEIAQRENELAIKKAELKKDADIKQAEADAAYRIQEEQQRKEIEITTANANIARQEREVELKAREVEVKEKALEAEIKKEAEAKKFEQQQRSDAELYRRQKDAEARQFEMEREAAAKKIQAEADKYALEQESIAKKAQAEAEKYRMVQEAEGVQAKGEAEAKAIRAKGLAEAESMEKKADAYQKYNKAAMAEMLIKVLPDIASSIAEPLKQIDKITIIGGSGEGSGMDAVAGNVPIVMKKLIESMKETTGIDLGDVIKAETLEARTDRNVHITGIPDIDLPDGKSETE</sequence>
<dbReference type="InterPro" id="IPR001107">
    <property type="entry name" value="Band_7"/>
</dbReference>
<keyword evidence="5" id="KW-0812">Transmembrane</keyword>
<feature type="transmembrane region" description="Helical" evidence="5">
    <location>
        <begin position="7"/>
        <end position="30"/>
    </location>
</feature>
<gene>
    <name evidence="7" type="ORF">A8806_101498</name>
</gene>
<dbReference type="CDD" id="cd03399">
    <property type="entry name" value="SPFH_flotillin"/>
    <property type="match status" value="1"/>
</dbReference>
<keyword evidence="8" id="KW-1185">Reference proteome</keyword>
<dbReference type="RefSeq" id="WP_109729568.1">
    <property type="nucleotide sequence ID" value="NZ_BAAACK010000007.1"/>
</dbReference>
<evidence type="ECO:0000256" key="5">
    <source>
        <dbReference type="SAM" id="Phobius"/>
    </source>
</evidence>
<reference evidence="7 8" key="1">
    <citation type="submission" date="2018-05" db="EMBL/GenBank/DDBJ databases">
        <title>The Hungate 1000. A catalogue of reference genomes from the rumen microbiome.</title>
        <authorList>
            <person name="Kelly W."/>
        </authorList>
    </citation>
    <scope>NUCLEOTIDE SEQUENCE [LARGE SCALE GENOMIC DNA]</scope>
    <source>
        <strain evidence="7 8">NLAE-zl-C242</strain>
    </source>
</reference>
<comment type="caution">
    <text evidence="7">The sequence shown here is derived from an EMBL/GenBank/DDBJ whole genome shotgun (WGS) entry which is preliminary data.</text>
</comment>
<keyword evidence="3 5" id="KW-0472">Membrane</keyword>
<name>A0A2Y9B870_9FIRM</name>
<dbReference type="InterPro" id="IPR031905">
    <property type="entry name" value="Flotillin_C"/>
</dbReference>
<evidence type="ECO:0000313" key="7">
    <source>
        <dbReference type="EMBL" id="PWJ32210.1"/>
    </source>
</evidence>
<dbReference type="PANTHER" id="PTHR13806">
    <property type="entry name" value="FLOTILLIN-RELATED"/>
    <property type="match status" value="1"/>
</dbReference>
<dbReference type="GO" id="GO:0005886">
    <property type="term" value="C:plasma membrane"/>
    <property type="evidence" value="ECO:0007669"/>
    <property type="project" value="TreeGrafter"/>
</dbReference>
<organism evidence="7 8">
    <name type="scientific">Faecalicatena orotica</name>
    <dbReference type="NCBI Taxonomy" id="1544"/>
    <lineage>
        <taxon>Bacteria</taxon>
        <taxon>Bacillati</taxon>
        <taxon>Bacillota</taxon>
        <taxon>Clostridia</taxon>
        <taxon>Lachnospirales</taxon>
        <taxon>Lachnospiraceae</taxon>
        <taxon>Faecalicatena</taxon>
    </lineage>
</organism>
<dbReference type="Pfam" id="PF15975">
    <property type="entry name" value="Flot"/>
    <property type="match status" value="1"/>
</dbReference>
<evidence type="ECO:0000313" key="8">
    <source>
        <dbReference type="Proteomes" id="UP000245845"/>
    </source>
</evidence>
<evidence type="ECO:0000256" key="4">
    <source>
        <dbReference type="SAM" id="Coils"/>
    </source>
</evidence>
<dbReference type="EMBL" id="QGDL01000001">
    <property type="protein sequence ID" value="PWJ32210.1"/>
    <property type="molecule type" value="Genomic_DNA"/>
</dbReference>
<dbReference type="Gene3D" id="3.30.479.30">
    <property type="entry name" value="Band 7 domain"/>
    <property type="match status" value="1"/>
</dbReference>
<keyword evidence="4" id="KW-0175">Coiled coil</keyword>
<dbReference type="PANTHER" id="PTHR13806:SF46">
    <property type="entry name" value="FLOTILLIN-1-RELATED"/>
    <property type="match status" value="1"/>
</dbReference>
<dbReference type="InterPro" id="IPR036013">
    <property type="entry name" value="Band_7/SPFH_dom_sf"/>
</dbReference>
<dbReference type="AlphaFoldDB" id="A0A2Y9B870"/>
<evidence type="ECO:0000256" key="2">
    <source>
        <dbReference type="ARBA" id="ARBA00007161"/>
    </source>
</evidence>
<keyword evidence="5" id="KW-1133">Transmembrane helix</keyword>
<dbReference type="SUPFAM" id="SSF117892">
    <property type="entry name" value="Band 7/SPFH domain"/>
    <property type="match status" value="1"/>
</dbReference>
<evidence type="ECO:0000256" key="1">
    <source>
        <dbReference type="ARBA" id="ARBA00004370"/>
    </source>
</evidence>
<dbReference type="InterPro" id="IPR027705">
    <property type="entry name" value="Flotillin_fam"/>
</dbReference>
<dbReference type="OrthoDB" id="9786220at2"/>
<comment type="subcellular location">
    <subcellularLocation>
        <location evidence="1">Membrane</location>
    </subcellularLocation>
</comment>
<dbReference type="GO" id="GO:0072659">
    <property type="term" value="P:protein localization to plasma membrane"/>
    <property type="evidence" value="ECO:0007669"/>
    <property type="project" value="TreeGrafter"/>
</dbReference>
<dbReference type="Proteomes" id="UP000245845">
    <property type="component" value="Unassembled WGS sequence"/>
</dbReference>
<dbReference type="Pfam" id="PF01145">
    <property type="entry name" value="Band_7"/>
    <property type="match status" value="1"/>
</dbReference>
<dbReference type="SMART" id="SM00244">
    <property type="entry name" value="PHB"/>
    <property type="match status" value="1"/>
</dbReference>
<protein>
    <submittedName>
        <fullName evidence="7">Flotillin</fullName>
    </submittedName>
</protein>